<evidence type="ECO:0000313" key="4">
    <source>
        <dbReference type="Proteomes" id="UP000187280"/>
    </source>
</evidence>
<evidence type="ECO:0000313" key="3">
    <source>
        <dbReference type="EMBL" id="SEA94913.1"/>
    </source>
</evidence>
<dbReference type="Gene3D" id="1.20.1270.170">
    <property type="match status" value="1"/>
</dbReference>
<dbReference type="EMBL" id="FNQS01000012">
    <property type="protein sequence ID" value="SEA94913.1"/>
    <property type="molecule type" value="Genomic_DNA"/>
</dbReference>
<accession>A0A1H4FC56</accession>
<keyword evidence="3" id="KW-0418">Kinase</keyword>
<dbReference type="InterPro" id="IPR002575">
    <property type="entry name" value="Aminoglycoside_PTrfase"/>
</dbReference>
<dbReference type="GeneID" id="97765856"/>
<dbReference type="Gene3D" id="3.30.200.70">
    <property type="match status" value="1"/>
</dbReference>
<keyword evidence="3" id="KW-0808">Transferase</keyword>
<feature type="domain" description="Aminoglycoside phosphotransferase" evidence="2">
    <location>
        <begin position="39"/>
        <end position="268"/>
    </location>
</feature>
<proteinExistence type="inferred from homology"/>
<dbReference type="InterPro" id="IPR050249">
    <property type="entry name" value="Pseudomonas-type_ThrB"/>
</dbReference>
<dbReference type="Pfam" id="PF01636">
    <property type="entry name" value="APH"/>
    <property type="match status" value="1"/>
</dbReference>
<evidence type="ECO:0000256" key="1">
    <source>
        <dbReference type="ARBA" id="ARBA00038240"/>
    </source>
</evidence>
<dbReference type="PANTHER" id="PTHR21064">
    <property type="entry name" value="AMINOGLYCOSIDE PHOSPHOTRANSFERASE DOMAIN-CONTAINING PROTEIN-RELATED"/>
    <property type="match status" value="1"/>
</dbReference>
<dbReference type="Proteomes" id="UP000187280">
    <property type="component" value="Unassembled WGS sequence"/>
</dbReference>
<dbReference type="STRING" id="71657.SAMN02982996_03013"/>
<dbReference type="InterPro" id="IPR011009">
    <property type="entry name" value="Kinase-like_dom_sf"/>
</dbReference>
<organism evidence="3 4">
    <name type="scientific">Lonsdalea quercina</name>
    <dbReference type="NCBI Taxonomy" id="71657"/>
    <lineage>
        <taxon>Bacteria</taxon>
        <taxon>Pseudomonadati</taxon>
        <taxon>Pseudomonadota</taxon>
        <taxon>Gammaproteobacteria</taxon>
        <taxon>Enterobacterales</taxon>
        <taxon>Pectobacteriaceae</taxon>
        <taxon>Lonsdalea</taxon>
    </lineage>
</organism>
<comment type="similarity">
    <text evidence="1">Belongs to the pseudomonas-type ThrB family.</text>
</comment>
<dbReference type="GO" id="GO:0019202">
    <property type="term" value="F:amino acid kinase activity"/>
    <property type="evidence" value="ECO:0007669"/>
    <property type="project" value="TreeGrafter"/>
</dbReference>
<dbReference type="PANTHER" id="PTHR21064:SF6">
    <property type="entry name" value="AMINOGLYCOSIDE PHOSPHOTRANSFERASE DOMAIN-CONTAINING PROTEIN"/>
    <property type="match status" value="1"/>
</dbReference>
<name>A0A1H4FC56_9GAMM</name>
<reference evidence="3 4" key="1">
    <citation type="submission" date="2016-10" db="EMBL/GenBank/DDBJ databases">
        <authorList>
            <person name="de Groot N.N."/>
        </authorList>
    </citation>
    <scope>NUCLEOTIDE SEQUENCE [LARGE SCALE GENOMIC DNA]</scope>
    <source>
        <strain evidence="3 4">ATCC 29281</strain>
    </source>
</reference>
<evidence type="ECO:0000259" key="2">
    <source>
        <dbReference type="Pfam" id="PF01636"/>
    </source>
</evidence>
<sequence>MAEQYDTLDDITMNRLAERAMGRYSAELQGTLTLLCRSENATYRLDADGKRYAMRIHRPGYHHRDDIYGELSWLAELRQEGIIVPEPLVGRDGRAVQTVSLGDGVERNVVLFHWIEGEMPTTDVDGVAFEQLGRITARLHQHSRRWQPPAGFRRIVWDHDTMVGPNAHWGRWQDAPYLSPSDHPVIEETIKRVSAALADYGKSSQRYGLIHADLRLTNLLLLRGETRVIDFDDCGLGWYLHDLAAAISFVEHHPRAPEWVAGWLRGYQQICPLSDADLAVIPSLIVQRRIQMTAWIGSHQQTEQAKSMGERWCPDTVRLCRLYLVGALPVGATSASS</sequence>
<keyword evidence="4" id="KW-1185">Reference proteome</keyword>
<gene>
    <name evidence="3" type="ORF">SAMN02982996_03013</name>
</gene>
<dbReference type="Gene3D" id="1.10.510.10">
    <property type="entry name" value="Transferase(Phosphotransferase) domain 1"/>
    <property type="match status" value="1"/>
</dbReference>
<protein>
    <submittedName>
        <fullName evidence="3">Ser/Thr protein kinase RdoA involved in Cpx stress response, MazF antagonist</fullName>
    </submittedName>
</protein>
<dbReference type="eggNOG" id="COG2334">
    <property type="taxonomic scope" value="Bacteria"/>
</dbReference>
<dbReference type="AlphaFoldDB" id="A0A1H4FC56"/>
<dbReference type="SUPFAM" id="SSF56112">
    <property type="entry name" value="Protein kinase-like (PK-like)"/>
    <property type="match status" value="1"/>
</dbReference>
<dbReference type="RefSeq" id="WP_074729262.1">
    <property type="nucleotide sequence ID" value="NZ_FNQS01000012.1"/>
</dbReference>